<organism evidence="2 3">
    <name type="scientific">Pholiota conissans</name>
    <dbReference type="NCBI Taxonomy" id="109636"/>
    <lineage>
        <taxon>Eukaryota</taxon>
        <taxon>Fungi</taxon>
        <taxon>Dikarya</taxon>
        <taxon>Basidiomycota</taxon>
        <taxon>Agaricomycotina</taxon>
        <taxon>Agaricomycetes</taxon>
        <taxon>Agaricomycetidae</taxon>
        <taxon>Agaricales</taxon>
        <taxon>Agaricineae</taxon>
        <taxon>Strophariaceae</taxon>
        <taxon>Pholiota</taxon>
    </lineage>
</organism>
<keyword evidence="3" id="KW-1185">Reference proteome</keyword>
<name>A0A9P5YU55_9AGAR</name>
<evidence type="ECO:0000259" key="1">
    <source>
        <dbReference type="Pfam" id="PF01636"/>
    </source>
</evidence>
<sequence>MAMPGRRFLLLPTQLIRCSSQSPIRSMSTFNFTDYVEQCLSTSDGNRSTDFRVEVLTGGLTNHTARTTFTQPISSIGARVLERNGAPYNLKSIVLKHAPPHMAVDPSRPMSVDRQLVEKRAFQILAGEDADFPDTKQIGRGEGDARVHIPKLIWHDEDTNVLWIEDLGNLKTLSEILLAEEDTGLEANILKVGAELGTFLFEFFNTTTNPPPSFIAYMTKVSDRSGIYDYLADVVLKNLEGAGVGDAKELSERVRNFFDETDTADLVKCLGMVDFWPENVLVNLGENGKVDSTSCGLVDWEYFGVSDAPSEFGMFLAHLHIHMLNTTTSATAKLRIKKFTDVWLRAYTTARTKSEHNSNWKPSNGFIRRLLLAHGRDLVRGVKLYGGKLDEVAKQRLLDAGSRSLKAAGASSSSVDLNFLQQDGDEEYLKDIWEGVSILV</sequence>
<dbReference type="EMBL" id="MU155343">
    <property type="protein sequence ID" value="KAF9475183.1"/>
    <property type="molecule type" value="Genomic_DNA"/>
</dbReference>
<dbReference type="InterPro" id="IPR011009">
    <property type="entry name" value="Kinase-like_dom_sf"/>
</dbReference>
<gene>
    <name evidence="2" type="ORF">BDN70DRAFT_270460</name>
</gene>
<comment type="caution">
    <text evidence="2">The sequence shown here is derived from an EMBL/GenBank/DDBJ whole genome shotgun (WGS) entry which is preliminary data.</text>
</comment>
<proteinExistence type="predicted"/>
<dbReference type="Pfam" id="PF01636">
    <property type="entry name" value="APH"/>
    <property type="match status" value="1"/>
</dbReference>
<protein>
    <recommendedName>
        <fullName evidence="1">Aminoglycoside phosphotransferase domain-containing protein</fullName>
    </recommendedName>
</protein>
<dbReference type="OrthoDB" id="25129at2759"/>
<dbReference type="Gene3D" id="3.30.200.20">
    <property type="entry name" value="Phosphorylase Kinase, domain 1"/>
    <property type="match status" value="1"/>
</dbReference>
<dbReference type="Gene3D" id="3.90.1200.10">
    <property type="match status" value="1"/>
</dbReference>
<dbReference type="Proteomes" id="UP000807469">
    <property type="component" value="Unassembled WGS sequence"/>
</dbReference>
<dbReference type="SUPFAM" id="SSF56112">
    <property type="entry name" value="Protein kinase-like (PK-like)"/>
    <property type="match status" value="1"/>
</dbReference>
<dbReference type="AlphaFoldDB" id="A0A9P5YU55"/>
<dbReference type="InterPro" id="IPR002575">
    <property type="entry name" value="Aminoglycoside_PTrfase"/>
</dbReference>
<evidence type="ECO:0000313" key="3">
    <source>
        <dbReference type="Proteomes" id="UP000807469"/>
    </source>
</evidence>
<reference evidence="2" key="1">
    <citation type="submission" date="2020-11" db="EMBL/GenBank/DDBJ databases">
        <authorList>
            <consortium name="DOE Joint Genome Institute"/>
            <person name="Ahrendt S."/>
            <person name="Riley R."/>
            <person name="Andreopoulos W."/>
            <person name="Labutti K."/>
            <person name="Pangilinan J."/>
            <person name="Ruiz-Duenas F.J."/>
            <person name="Barrasa J.M."/>
            <person name="Sanchez-Garcia M."/>
            <person name="Camarero S."/>
            <person name="Miyauchi S."/>
            <person name="Serrano A."/>
            <person name="Linde D."/>
            <person name="Babiker R."/>
            <person name="Drula E."/>
            <person name="Ayuso-Fernandez I."/>
            <person name="Pacheco R."/>
            <person name="Padilla G."/>
            <person name="Ferreira P."/>
            <person name="Barriuso J."/>
            <person name="Kellner H."/>
            <person name="Castanera R."/>
            <person name="Alfaro M."/>
            <person name="Ramirez L."/>
            <person name="Pisabarro A.G."/>
            <person name="Kuo A."/>
            <person name="Tritt A."/>
            <person name="Lipzen A."/>
            <person name="He G."/>
            <person name="Yan M."/>
            <person name="Ng V."/>
            <person name="Cullen D."/>
            <person name="Martin F."/>
            <person name="Rosso M.-N."/>
            <person name="Henrissat B."/>
            <person name="Hibbett D."/>
            <person name="Martinez A.T."/>
            <person name="Grigoriev I.V."/>
        </authorList>
    </citation>
    <scope>NUCLEOTIDE SEQUENCE</scope>
    <source>
        <strain evidence="2">CIRM-BRFM 674</strain>
    </source>
</reference>
<feature type="domain" description="Aminoglycoside phosphotransferase" evidence="1">
    <location>
        <begin position="147"/>
        <end position="318"/>
    </location>
</feature>
<evidence type="ECO:0000313" key="2">
    <source>
        <dbReference type="EMBL" id="KAF9475183.1"/>
    </source>
</evidence>
<accession>A0A9P5YU55</accession>